<dbReference type="AlphaFoldDB" id="A0A2M7E4X0"/>
<dbReference type="InterPro" id="IPR004808">
    <property type="entry name" value="AP_endonuc_1"/>
</dbReference>
<feature type="domain" description="Endonuclease/exonuclease/phosphatase" evidence="6">
    <location>
        <begin position="4"/>
        <end position="253"/>
    </location>
</feature>
<evidence type="ECO:0000313" key="7">
    <source>
        <dbReference type="EMBL" id="PIV62763.1"/>
    </source>
</evidence>
<gene>
    <name evidence="7" type="ORF">COS12_01175</name>
</gene>
<sequence length="358" mass="41506">MRIISWNIRKATEKSYAWKILADLCPDIALLQEVSSIPKNIKELFDIKFHKAVSKTGKPQQFGTAIFVKGKIVNELPLSSKYDWVNQELKHFTGNLISCIAKPTGYPELNIISIYSPAWSINISKYPNIDIAAIKLKQNSKLWVTEILWSALKNANLVDLPWIVGGDFNCSETFDLTFSSGNREILDRMNTLGLTECLRTYNGKLTPTFKSPRGDKIIHQIDHMFVSDSLFLKLKNCSIGDETIIFSKSVSDHLPIIAVFKNVQNIRPYVKNLLIENFGELINRNKWIFAKTMPEIPHYYIVRDSLSENDKKLFDEFNMFIRKNGYATKFYSKQYTYFNIGRYRYWVIENILNRTKLK</sequence>
<dbReference type="Proteomes" id="UP000230116">
    <property type="component" value="Unassembled WGS sequence"/>
</dbReference>
<dbReference type="GO" id="GO:0006284">
    <property type="term" value="P:base-excision repair"/>
    <property type="evidence" value="ECO:0007669"/>
    <property type="project" value="TreeGrafter"/>
</dbReference>
<dbReference type="PANTHER" id="PTHR22748">
    <property type="entry name" value="AP ENDONUCLEASE"/>
    <property type="match status" value="1"/>
</dbReference>
<reference evidence="8" key="1">
    <citation type="submission" date="2017-09" db="EMBL/GenBank/DDBJ databases">
        <title>Depth-based differentiation of microbial function through sediment-hosted aquifers and enrichment of novel symbionts in the deep terrestrial subsurface.</title>
        <authorList>
            <person name="Probst A.J."/>
            <person name="Ladd B."/>
            <person name="Jarett J.K."/>
            <person name="Geller-Mcgrath D.E."/>
            <person name="Sieber C.M.K."/>
            <person name="Emerson J.B."/>
            <person name="Anantharaman K."/>
            <person name="Thomas B.C."/>
            <person name="Malmstrom R."/>
            <person name="Stieglmeier M."/>
            <person name="Klingl A."/>
            <person name="Woyke T."/>
            <person name="Ryan C.M."/>
            <person name="Banfield J.F."/>
        </authorList>
    </citation>
    <scope>NUCLEOTIDE SEQUENCE [LARGE SCALE GENOMIC DNA]</scope>
</reference>
<dbReference type="InterPro" id="IPR005135">
    <property type="entry name" value="Endo/exonuclease/phosphatase"/>
</dbReference>
<evidence type="ECO:0000256" key="3">
    <source>
        <dbReference type="ARBA" id="ARBA00022723"/>
    </source>
</evidence>
<dbReference type="EMBL" id="PETM01000025">
    <property type="protein sequence ID" value="PIV62763.1"/>
    <property type="molecule type" value="Genomic_DNA"/>
</dbReference>
<dbReference type="GO" id="GO:0046872">
    <property type="term" value="F:metal ion binding"/>
    <property type="evidence" value="ECO:0007669"/>
    <property type="project" value="UniProtKB-KW"/>
</dbReference>
<evidence type="ECO:0000256" key="4">
    <source>
        <dbReference type="ARBA" id="ARBA00022801"/>
    </source>
</evidence>
<evidence type="ECO:0000313" key="8">
    <source>
        <dbReference type="Proteomes" id="UP000230116"/>
    </source>
</evidence>
<evidence type="ECO:0000256" key="2">
    <source>
        <dbReference type="ARBA" id="ARBA00007092"/>
    </source>
</evidence>
<comment type="cofactor">
    <cofactor evidence="1">
        <name>Mg(2+)</name>
        <dbReference type="ChEBI" id="CHEBI:18420"/>
    </cofactor>
</comment>
<protein>
    <recommendedName>
        <fullName evidence="6">Endonuclease/exonuclease/phosphatase domain-containing protein</fullName>
    </recommendedName>
</protein>
<organism evidence="7 8">
    <name type="scientific">Candidatus Roizmanbacteria bacterium CG01_land_8_20_14_3_00_33_9</name>
    <dbReference type="NCBI Taxonomy" id="1974843"/>
    <lineage>
        <taxon>Bacteria</taxon>
        <taxon>Candidatus Roizmaniibacteriota</taxon>
    </lineage>
</organism>
<comment type="caution">
    <text evidence="7">The sequence shown here is derived from an EMBL/GenBank/DDBJ whole genome shotgun (WGS) entry which is preliminary data.</text>
</comment>
<dbReference type="Pfam" id="PF03372">
    <property type="entry name" value="Exo_endo_phos"/>
    <property type="match status" value="1"/>
</dbReference>
<keyword evidence="4" id="KW-0378">Hydrolase</keyword>
<evidence type="ECO:0000256" key="5">
    <source>
        <dbReference type="ARBA" id="ARBA00022842"/>
    </source>
</evidence>
<dbReference type="InterPro" id="IPR036691">
    <property type="entry name" value="Endo/exonu/phosph_ase_sf"/>
</dbReference>
<name>A0A2M7E4X0_9BACT</name>
<proteinExistence type="inferred from homology"/>
<dbReference type="GO" id="GO:0008311">
    <property type="term" value="F:double-stranded DNA 3'-5' DNA exonuclease activity"/>
    <property type="evidence" value="ECO:0007669"/>
    <property type="project" value="TreeGrafter"/>
</dbReference>
<evidence type="ECO:0000256" key="1">
    <source>
        <dbReference type="ARBA" id="ARBA00001946"/>
    </source>
</evidence>
<dbReference type="Gene3D" id="3.60.10.10">
    <property type="entry name" value="Endonuclease/exonuclease/phosphatase"/>
    <property type="match status" value="1"/>
</dbReference>
<dbReference type="PANTHER" id="PTHR22748:SF6">
    <property type="entry name" value="DNA-(APURINIC OR APYRIMIDINIC SITE) ENDONUCLEASE"/>
    <property type="match status" value="1"/>
</dbReference>
<dbReference type="SUPFAM" id="SSF56219">
    <property type="entry name" value="DNase I-like"/>
    <property type="match status" value="1"/>
</dbReference>
<keyword evidence="5" id="KW-0460">Magnesium</keyword>
<keyword evidence="3" id="KW-0479">Metal-binding</keyword>
<evidence type="ECO:0000259" key="6">
    <source>
        <dbReference type="Pfam" id="PF03372"/>
    </source>
</evidence>
<accession>A0A2M7E4X0</accession>
<comment type="similarity">
    <text evidence="2">Belongs to the DNA repair enzymes AP/ExoA family.</text>
</comment>
<dbReference type="GO" id="GO:0008081">
    <property type="term" value="F:phosphoric diester hydrolase activity"/>
    <property type="evidence" value="ECO:0007669"/>
    <property type="project" value="TreeGrafter"/>
</dbReference>
<dbReference type="GO" id="GO:0003906">
    <property type="term" value="F:DNA-(apurinic or apyrimidinic site) endonuclease activity"/>
    <property type="evidence" value="ECO:0007669"/>
    <property type="project" value="TreeGrafter"/>
</dbReference>